<organism evidence="2 3">
    <name type="scientific">Phenylobacterium zucineum (strain HLK1)</name>
    <dbReference type="NCBI Taxonomy" id="450851"/>
    <lineage>
        <taxon>Bacteria</taxon>
        <taxon>Pseudomonadati</taxon>
        <taxon>Pseudomonadota</taxon>
        <taxon>Alphaproteobacteria</taxon>
        <taxon>Caulobacterales</taxon>
        <taxon>Caulobacteraceae</taxon>
        <taxon>Phenylobacterium</taxon>
    </lineage>
</organism>
<dbReference type="HOGENOM" id="CLU_2383593_0_0_5"/>
<evidence type="ECO:0000313" key="2">
    <source>
        <dbReference type="EMBL" id="ACG80204.1"/>
    </source>
</evidence>
<feature type="chain" id="PRO_5002822271" description="Lipoprotein" evidence="1">
    <location>
        <begin position="24"/>
        <end position="94"/>
    </location>
</feature>
<dbReference type="EMBL" id="CP000748">
    <property type="protein sequence ID" value="ACG80204.1"/>
    <property type="molecule type" value="Genomic_DNA"/>
</dbReference>
<dbReference type="KEGG" id="pzu:PHZ_p0261"/>
<evidence type="ECO:0000313" key="3">
    <source>
        <dbReference type="Proteomes" id="UP000001868"/>
    </source>
</evidence>
<reference evidence="2 3" key="1">
    <citation type="journal article" date="2008" name="BMC Genomics">
        <title>Complete genome of Phenylobacterium zucineum - a novel facultative intracellular bacterium isolated from human erythroleukemia cell line K562.</title>
        <authorList>
            <person name="Luo Y."/>
            <person name="Xu X."/>
            <person name="Ding Z."/>
            <person name="Liu Z."/>
            <person name="Zhang B."/>
            <person name="Yan Z."/>
            <person name="Sun J."/>
            <person name="Hu S."/>
            <person name="Hu X."/>
        </authorList>
    </citation>
    <scope>NUCLEOTIDE SEQUENCE [LARGE SCALE GENOMIC DNA]</scope>
    <source>
        <strain evidence="3">HLK1</strain>
        <plasmid evidence="3">HLK1</plasmid>
        <plasmid evidence="3">Plasmid pHLK1</plasmid>
    </source>
</reference>
<keyword evidence="3" id="KW-1185">Reference proteome</keyword>
<gene>
    <name evidence="2" type="ordered locus">PHZ_p0261</name>
</gene>
<proteinExistence type="predicted"/>
<keyword evidence="1" id="KW-0732">Signal</keyword>
<name>B4RIM9_PHEZH</name>
<protein>
    <recommendedName>
        <fullName evidence="4">Lipoprotein</fullName>
    </recommendedName>
</protein>
<feature type="signal peptide" evidence="1">
    <location>
        <begin position="1"/>
        <end position="23"/>
    </location>
</feature>
<sequence>MLRRRRFTIGPVFVAGLAGLALAGCSTYGAGDYGYHGSSHPNYGYVAPYSYGRGAIYVTPRAYDRGHYAGYNRYGSRGYPSGHNGFGHLGGRRH</sequence>
<evidence type="ECO:0008006" key="4">
    <source>
        <dbReference type="Google" id="ProtNLM"/>
    </source>
</evidence>
<dbReference type="AlphaFoldDB" id="B4RIM9"/>
<evidence type="ECO:0000256" key="1">
    <source>
        <dbReference type="SAM" id="SignalP"/>
    </source>
</evidence>
<keyword evidence="2" id="KW-0614">Plasmid</keyword>
<dbReference type="Proteomes" id="UP000001868">
    <property type="component" value="Plasmid pHLK1"/>
</dbReference>
<dbReference type="PROSITE" id="PS51257">
    <property type="entry name" value="PROKAR_LIPOPROTEIN"/>
    <property type="match status" value="1"/>
</dbReference>
<geneLocation type="plasmid" evidence="3">
    <name>pHLK1</name>
</geneLocation>
<accession>B4RIM9</accession>